<evidence type="ECO:0000313" key="6">
    <source>
        <dbReference type="EMBL" id="MEM5537797.1"/>
    </source>
</evidence>
<protein>
    <submittedName>
        <fullName evidence="6">ABC transporter ATP-binding protein</fullName>
    </submittedName>
</protein>
<dbReference type="Proteomes" id="UP001449225">
    <property type="component" value="Unassembled WGS sequence"/>
</dbReference>
<evidence type="ECO:0000259" key="5">
    <source>
        <dbReference type="PROSITE" id="PS50893"/>
    </source>
</evidence>
<reference evidence="6 7" key="1">
    <citation type="submission" date="2024-03" db="EMBL/GenBank/DDBJ databases">
        <title>Community enrichment and isolation of bacterial strains for fucoidan degradation.</title>
        <authorList>
            <person name="Sichert A."/>
        </authorList>
    </citation>
    <scope>NUCLEOTIDE SEQUENCE [LARGE SCALE GENOMIC DNA]</scope>
    <source>
        <strain evidence="6 7">AS76</strain>
    </source>
</reference>
<dbReference type="SUPFAM" id="SSF52540">
    <property type="entry name" value="P-loop containing nucleoside triphosphate hydrolases"/>
    <property type="match status" value="1"/>
</dbReference>
<dbReference type="InterPro" id="IPR017871">
    <property type="entry name" value="ABC_transporter-like_CS"/>
</dbReference>
<dbReference type="Gene3D" id="3.40.50.300">
    <property type="entry name" value="P-loop containing nucleotide triphosphate hydrolases"/>
    <property type="match status" value="1"/>
</dbReference>
<dbReference type="InterPro" id="IPR003439">
    <property type="entry name" value="ABC_transporter-like_ATP-bd"/>
</dbReference>
<comment type="caution">
    <text evidence="6">The sequence shown here is derived from an EMBL/GenBank/DDBJ whole genome shotgun (WGS) entry which is preliminary data.</text>
</comment>
<dbReference type="InterPro" id="IPR003593">
    <property type="entry name" value="AAA+_ATPase"/>
</dbReference>
<dbReference type="PROSITE" id="PS00211">
    <property type="entry name" value="ABC_TRANSPORTER_1"/>
    <property type="match status" value="1"/>
</dbReference>
<dbReference type="PANTHER" id="PTHR42788">
    <property type="entry name" value="TAURINE IMPORT ATP-BINDING PROTEIN-RELATED"/>
    <property type="match status" value="1"/>
</dbReference>
<dbReference type="RefSeq" id="WP_342855001.1">
    <property type="nucleotide sequence ID" value="NZ_JBBMRA010000020.1"/>
</dbReference>
<dbReference type="PANTHER" id="PTHR42788:SF19">
    <property type="entry name" value="ALIPHATIC SULFONATES IMPORT ATP-BINDING PROTEIN SSUB 2"/>
    <property type="match status" value="1"/>
</dbReference>
<keyword evidence="3" id="KW-0547">Nucleotide-binding</keyword>
<evidence type="ECO:0000256" key="2">
    <source>
        <dbReference type="ARBA" id="ARBA00022448"/>
    </source>
</evidence>
<evidence type="ECO:0000256" key="4">
    <source>
        <dbReference type="ARBA" id="ARBA00022840"/>
    </source>
</evidence>
<dbReference type="Pfam" id="PF00005">
    <property type="entry name" value="ABC_tran"/>
    <property type="match status" value="1"/>
</dbReference>
<feature type="domain" description="ABC transporter" evidence="5">
    <location>
        <begin position="6"/>
        <end position="228"/>
    </location>
</feature>
<organism evidence="6 7">
    <name type="scientific">Neptuniibacter pectenicola</name>
    <dbReference type="NCBI Taxonomy" id="1806669"/>
    <lineage>
        <taxon>Bacteria</taxon>
        <taxon>Pseudomonadati</taxon>
        <taxon>Pseudomonadota</taxon>
        <taxon>Gammaproteobacteria</taxon>
        <taxon>Oceanospirillales</taxon>
        <taxon>Oceanospirillaceae</taxon>
        <taxon>Neptuniibacter</taxon>
    </lineage>
</organism>
<dbReference type="InterPro" id="IPR050166">
    <property type="entry name" value="ABC_transporter_ATP-bind"/>
</dbReference>
<accession>A0ABU9TVQ5</accession>
<name>A0ABU9TVQ5_9GAMM</name>
<dbReference type="SMART" id="SM00382">
    <property type="entry name" value="AAA"/>
    <property type="match status" value="1"/>
</dbReference>
<proteinExistence type="inferred from homology"/>
<dbReference type="InterPro" id="IPR027417">
    <property type="entry name" value="P-loop_NTPase"/>
</dbReference>
<keyword evidence="2" id="KW-0813">Transport</keyword>
<dbReference type="GO" id="GO:0005524">
    <property type="term" value="F:ATP binding"/>
    <property type="evidence" value="ECO:0007669"/>
    <property type="project" value="UniProtKB-KW"/>
</dbReference>
<evidence type="ECO:0000256" key="1">
    <source>
        <dbReference type="ARBA" id="ARBA00005417"/>
    </source>
</evidence>
<evidence type="ECO:0000313" key="7">
    <source>
        <dbReference type="Proteomes" id="UP001449225"/>
    </source>
</evidence>
<dbReference type="EMBL" id="JBBMRA010000020">
    <property type="protein sequence ID" value="MEM5537797.1"/>
    <property type="molecule type" value="Genomic_DNA"/>
</dbReference>
<sequence length="258" mass="28772">MVNLNIAIERKSYASNMPDVLGQLGFNVAQGEFVSLVGPSGTGKSTLLNMIAGLESIEAGSIRFNDQLLKGPPPCKLSYIFQQPRLMPWLTVFENLRLVMPDSAPFEIEKMLDKVGLKGKSDCYPKQLSGGMQRRVSIARAFLTRPDLLLLDEPFVSLDAPNAQRLRSILLELWLEHKTTVVFVTHDLNEAIQLSDRVLFLSSSPGTVLLDKDIDLPRPRIDDVHFQNWKKHLLSQNPGLLEGQVSDVASESFSRGFI</sequence>
<gene>
    <name evidence="6" type="ORF">WNY58_15535</name>
</gene>
<keyword evidence="7" id="KW-1185">Reference proteome</keyword>
<dbReference type="PROSITE" id="PS50893">
    <property type="entry name" value="ABC_TRANSPORTER_2"/>
    <property type="match status" value="1"/>
</dbReference>
<comment type="similarity">
    <text evidence="1">Belongs to the ABC transporter superfamily.</text>
</comment>
<keyword evidence="4 6" id="KW-0067">ATP-binding</keyword>
<evidence type="ECO:0000256" key="3">
    <source>
        <dbReference type="ARBA" id="ARBA00022741"/>
    </source>
</evidence>